<feature type="transmembrane region" description="Helical" evidence="5">
    <location>
        <begin position="60"/>
        <end position="82"/>
    </location>
</feature>
<dbReference type="PANTHER" id="PTHR21324">
    <property type="entry name" value="FASTING-INDUCIBLE INTEGRAL MEMBRANE PROTEIN TM6P1-RELATED"/>
    <property type="match status" value="1"/>
</dbReference>
<keyword evidence="3 5" id="KW-1133">Transmembrane helix</keyword>
<gene>
    <name evidence="7" type="ORF">RB653_002951</name>
</gene>
<keyword evidence="2 5" id="KW-0812">Transmembrane</keyword>
<evidence type="ECO:0000256" key="5">
    <source>
        <dbReference type="SAM" id="Phobius"/>
    </source>
</evidence>
<dbReference type="AlphaFoldDB" id="A0AAN7YW16"/>
<evidence type="ECO:0000256" key="3">
    <source>
        <dbReference type="ARBA" id="ARBA00022989"/>
    </source>
</evidence>
<organism evidence="7 8">
    <name type="scientific">Dictyostelium firmibasis</name>
    <dbReference type="NCBI Taxonomy" id="79012"/>
    <lineage>
        <taxon>Eukaryota</taxon>
        <taxon>Amoebozoa</taxon>
        <taxon>Evosea</taxon>
        <taxon>Eumycetozoa</taxon>
        <taxon>Dictyostelia</taxon>
        <taxon>Dictyosteliales</taxon>
        <taxon>Dictyosteliaceae</taxon>
        <taxon>Dictyostelium</taxon>
    </lineage>
</organism>
<accession>A0AAN7YW16</accession>
<evidence type="ECO:0000256" key="4">
    <source>
        <dbReference type="ARBA" id="ARBA00023136"/>
    </source>
</evidence>
<dbReference type="GO" id="GO:0012505">
    <property type="term" value="C:endomembrane system"/>
    <property type="evidence" value="ECO:0007669"/>
    <property type="project" value="UniProtKB-SubCell"/>
</dbReference>
<dbReference type="InterPro" id="IPR019402">
    <property type="entry name" value="CWH43_N"/>
</dbReference>
<reference evidence="7 8" key="1">
    <citation type="submission" date="2023-11" db="EMBL/GenBank/DDBJ databases">
        <title>Dfirmibasis_genome.</title>
        <authorList>
            <person name="Edelbroek B."/>
            <person name="Kjellin J."/>
            <person name="Jerlstrom-Hultqvist J."/>
            <person name="Soderbom F."/>
        </authorList>
    </citation>
    <scope>NUCLEOTIDE SEQUENCE [LARGE SCALE GENOMIC DNA]</scope>
    <source>
        <strain evidence="7 8">TNS-C-14</strain>
    </source>
</reference>
<sequence length="241" mass="27295">MVVQLKTSTMVSPSFLLWIIVILVPVTLITTYTMTDKLHPDPQTIPFISSSINNAPESCIGSYGLSITSFIMVIVSLIKYLIIKDNIINYEGEINQESKMKFNKFIASMGIISGFSLNGVASFQYKNASVPHLIFAGLFFICGFIFILTQTIIDDQISKNPNRIKNIRKILILICCLFVPYVILQFMENPIAKNISAIFEITSASCIFIYMVSFFFEFSKVSLNIEFSDHNRNSFSRIESR</sequence>
<keyword evidence="4 5" id="KW-0472">Membrane</keyword>
<feature type="transmembrane region" description="Helical" evidence="5">
    <location>
        <begin position="102"/>
        <end position="123"/>
    </location>
</feature>
<comment type="subcellular location">
    <subcellularLocation>
        <location evidence="1">Endomembrane system</location>
        <topology evidence="1">Multi-pass membrane protein</topology>
    </subcellularLocation>
</comment>
<dbReference type="PANTHER" id="PTHR21324:SF2">
    <property type="entry name" value="EG:22E5.9 PROTEIN"/>
    <property type="match status" value="1"/>
</dbReference>
<dbReference type="Pfam" id="PF10277">
    <property type="entry name" value="Frag1"/>
    <property type="match status" value="1"/>
</dbReference>
<feature type="transmembrane region" description="Helical" evidence="5">
    <location>
        <begin position="170"/>
        <end position="188"/>
    </location>
</feature>
<dbReference type="EMBL" id="JAVFKY010000004">
    <property type="protein sequence ID" value="KAK5578002.1"/>
    <property type="molecule type" value="Genomic_DNA"/>
</dbReference>
<dbReference type="InterPro" id="IPR050911">
    <property type="entry name" value="DRAM/TMEM150_Autophagy_Mod"/>
</dbReference>
<keyword evidence="8" id="KW-1185">Reference proteome</keyword>
<comment type="caution">
    <text evidence="7">The sequence shown here is derived from an EMBL/GenBank/DDBJ whole genome shotgun (WGS) entry which is preliminary data.</text>
</comment>
<dbReference type="Proteomes" id="UP001344447">
    <property type="component" value="Unassembled WGS sequence"/>
</dbReference>
<feature type="transmembrane region" description="Helical" evidence="5">
    <location>
        <begin position="194"/>
        <end position="216"/>
    </location>
</feature>
<evidence type="ECO:0000256" key="1">
    <source>
        <dbReference type="ARBA" id="ARBA00004127"/>
    </source>
</evidence>
<evidence type="ECO:0000313" key="7">
    <source>
        <dbReference type="EMBL" id="KAK5578002.1"/>
    </source>
</evidence>
<evidence type="ECO:0000256" key="2">
    <source>
        <dbReference type="ARBA" id="ARBA00022692"/>
    </source>
</evidence>
<feature type="transmembrane region" description="Helical" evidence="5">
    <location>
        <begin position="129"/>
        <end position="149"/>
    </location>
</feature>
<proteinExistence type="predicted"/>
<name>A0AAN7YW16_9MYCE</name>
<evidence type="ECO:0000259" key="6">
    <source>
        <dbReference type="Pfam" id="PF10277"/>
    </source>
</evidence>
<evidence type="ECO:0000313" key="8">
    <source>
        <dbReference type="Proteomes" id="UP001344447"/>
    </source>
</evidence>
<protein>
    <recommendedName>
        <fullName evidence="6">CWH43-like N-terminal domain-containing protein</fullName>
    </recommendedName>
</protein>
<feature type="transmembrane region" description="Helical" evidence="5">
    <location>
        <begin position="15"/>
        <end position="34"/>
    </location>
</feature>
<feature type="domain" description="CWH43-like N-terminal" evidence="6">
    <location>
        <begin position="15"/>
        <end position="220"/>
    </location>
</feature>